<protein>
    <submittedName>
        <fullName evidence="1">Uncharacterized protein</fullName>
    </submittedName>
</protein>
<accession>A0A1G7D9T6</accession>
<evidence type="ECO:0000313" key="1">
    <source>
        <dbReference type="EMBL" id="SDE48317.1"/>
    </source>
</evidence>
<evidence type="ECO:0000313" key="2">
    <source>
        <dbReference type="Proteomes" id="UP000199412"/>
    </source>
</evidence>
<dbReference type="STRING" id="69960.SAMN05421720_10793"/>
<dbReference type="AlphaFoldDB" id="A0A1G7D9T6"/>
<reference evidence="1 2" key="1">
    <citation type="submission" date="2016-10" db="EMBL/GenBank/DDBJ databases">
        <authorList>
            <person name="de Groot N.N."/>
        </authorList>
    </citation>
    <scope>NUCLEOTIDE SEQUENCE [LARGE SCALE GENOMIC DNA]</scope>
    <source>
        <strain evidence="1 2">ATCC 700224</strain>
    </source>
</reference>
<dbReference type="EMBL" id="FNAP01000007">
    <property type="protein sequence ID" value="SDE48317.1"/>
    <property type="molecule type" value="Genomic_DNA"/>
</dbReference>
<organism evidence="1 2">
    <name type="scientific">Rhodospira trueperi</name>
    <dbReference type="NCBI Taxonomy" id="69960"/>
    <lineage>
        <taxon>Bacteria</taxon>
        <taxon>Pseudomonadati</taxon>
        <taxon>Pseudomonadota</taxon>
        <taxon>Alphaproteobacteria</taxon>
        <taxon>Rhodospirillales</taxon>
        <taxon>Rhodospirillaceae</taxon>
        <taxon>Rhodospira</taxon>
    </lineage>
</organism>
<dbReference type="Proteomes" id="UP000199412">
    <property type="component" value="Unassembled WGS sequence"/>
</dbReference>
<gene>
    <name evidence="1" type="ORF">SAMN05421720_10793</name>
</gene>
<keyword evidence="2" id="KW-1185">Reference proteome</keyword>
<name>A0A1G7D9T6_9PROT</name>
<sequence length="233" mass="25741">MPPFFRRTGHGARRPRFGTVRRKQSGGSLAPSVRRGVVGASQAPHQGAEGLWQGFFDPLPVHPFQVRCDAVAGVSVRRRYVLVSLRRRYVLVSLRRRYVLVSLRRRGAFRVRPDGESGVRAAIAAAVDTLAFGRLVPMGATVVPFSVRHGFAPPVSWLPLERNVCGGGCVPWRVQPYQVSGAFLRWCNPPHPKEGNIPLSGTGTHRVEKRFLAEPRRAVRTGTARNPTQRGDA</sequence>
<proteinExistence type="predicted"/>